<sequence length="113" mass="12088">MLVEGEEVSLMMVPAKLSLLILVAASSASKVTLDLDLLRVRRPKVIEKSSHTGRLGDLRPDLLGVSSLRRGDGVTAVAPKQASRSAGEIAQVPLLPRRGLLGELRVGRSRKSI</sequence>
<reference evidence="1" key="1">
    <citation type="submission" date="2021-01" db="EMBL/GenBank/DDBJ databases">
        <authorList>
            <person name="Corre E."/>
            <person name="Pelletier E."/>
            <person name="Niang G."/>
            <person name="Scheremetjew M."/>
            <person name="Finn R."/>
            <person name="Kale V."/>
            <person name="Holt S."/>
            <person name="Cochrane G."/>
            <person name="Meng A."/>
            <person name="Brown T."/>
            <person name="Cohen L."/>
        </authorList>
    </citation>
    <scope>NUCLEOTIDE SEQUENCE</scope>
    <source>
        <strain evidence="1">CCMP645</strain>
    </source>
</reference>
<dbReference type="AlphaFoldDB" id="A0A7S4C098"/>
<name>A0A7S4C098_CHRCT</name>
<accession>A0A7S4C098</accession>
<protein>
    <submittedName>
        <fullName evidence="1">Uncharacterized protein</fullName>
    </submittedName>
</protein>
<dbReference type="EMBL" id="HBIZ01055978">
    <property type="protein sequence ID" value="CAE0782925.1"/>
    <property type="molecule type" value="Transcribed_RNA"/>
</dbReference>
<proteinExistence type="predicted"/>
<gene>
    <name evidence="1" type="ORF">PCAR00345_LOCUS35628</name>
</gene>
<evidence type="ECO:0000313" key="1">
    <source>
        <dbReference type="EMBL" id="CAE0782925.1"/>
    </source>
</evidence>
<organism evidence="1">
    <name type="scientific">Chrysotila carterae</name>
    <name type="common">Marine alga</name>
    <name type="synonym">Syracosphaera carterae</name>
    <dbReference type="NCBI Taxonomy" id="13221"/>
    <lineage>
        <taxon>Eukaryota</taxon>
        <taxon>Haptista</taxon>
        <taxon>Haptophyta</taxon>
        <taxon>Prymnesiophyceae</taxon>
        <taxon>Isochrysidales</taxon>
        <taxon>Isochrysidaceae</taxon>
        <taxon>Chrysotila</taxon>
    </lineage>
</organism>